<keyword evidence="3" id="KW-0445">Lipid transport</keyword>
<feature type="region of interest" description="Disordered" evidence="4">
    <location>
        <begin position="4194"/>
        <end position="4213"/>
    </location>
</feature>
<accession>A0A835RLK3</accession>
<comment type="similarity">
    <text evidence="1">Belongs to the VPS13 family.</text>
</comment>
<dbReference type="OrthoDB" id="428159at2759"/>
<dbReference type="Proteomes" id="UP000639772">
    <property type="component" value="Chromosome 3"/>
</dbReference>
<dbReference type="InterPro" id="IPR000008">
    <property type="entry name" value="C2_dom"/>
</dbReference>
<dbReference type="InterPro" id="IPR026854">
    <property type="entry name" value="VPS13_N"/>
</dbReference>
<dbReference type="SUPFAM" id="SSF49562">
    <property type="entry name" value="C2 domain (Calcium/lipid-binding domain, CaLB)"/>
    <property type="match status" value="1"/>
</dbReference>
<dbReference type="InterPro" id="IPR006614">
    <property type="entry name" value="Peroxin/Ferlin"/>
</dbReference>
<dbReference type="SMART" id="SM00694">
    <property type="entry name" value="DysFC"/>
    <property type="match status" value="1"/>
</dbReference>
<dbReference type="CDD" id="cd00030">
    <property type="entry name" value="C2"/>
    <property type="match status" value="1"/>
</dbReference>
<evidence type="ECO:0000256" key="2">
    <source>
        <dbReference type="ARBA" id="ARBA00022448"/>
    </source>
</evidence>
<proteinExistence type="inferred from homology"/>
<keyword evidence="2" id="KW-0813">Transport</keyword>
<organism evidence="6 7">
    <name type="scientific">Vanilla planifolia</name>
    <name type="common">Vanilla</name>
    <dbReference type="NCBI Taxonomy" id="51239"/>
    <lineage>
        <taxon>Eukaryota</taxon>
        <taxon>Viridiplantae</taxon>
        <taxon>Streptophyta</taxon>
        <taxon>Embryophyta</taxon>
        <taxon>Tracheophyta</taxon>
        <taxon>Spermatophyta</taxon>
        <taxon>Magnoliopsida</taxon>
        <taxon>Liliopsida</taxon>
        <taxon>Asparagales</taxon>
        <taxon>Orchidaceae</taxon>
        <taxon>Vanilloideae</taxon>
        <taxon>Vanilleae</taxon>
        <taxon>Vanilla</taxon>
    </lineage>
</organism>
<dbReference type="InterPro" id="IPR035892">
    <property type="entry name" value="C2_domain_sf"/>
</dbReference>
<dbReference type="InterPro" id="IPR009543">
    <property type="entry name" value="VPS13_VAB"/>
</dbReference>
<sequence length="4253" mass="476367">MFEAHVLYLLRKYLGEYVEGLSVEALRISVWKGDVVLKDLRLKAEALNSLKLPVVVKAGFVGTITLQVPWKSLGKEPVVVLIDRIFLLAEPAPDGLTIKEEDREKLFESKLQQIEEAELATVEAATRRDKSGAAPSGNSWLGSLIATIIGNLKVTISNVHIRYEDSISNPGHPFCSGITLSKLAAVTTDEQGNETFDTSGALDKLRKSLQLLRLAVYHDSDSSPWMLEKRWDDLNPSEWAEMFLDGINELDDNKSVSLWAMGQRYLVSPINGVLKYHRLGKQERHDPQVPFEKASLVLSDVSLTISEAQYYDGIKLLEVISRYKTRVEVSHLRPVVPITKDPHAWWRYAMLASLQQKKLCYWFSWERIKHLCQLRRRYVQIYLTYLQQTPNIDISTLRNIERILDSKVILLWRLLARAKLESVRSKEASQLKGSMSVRWWPFGWRTSSGDSSVESNFKESQFVEESLSKEEWQAINKLLSYQSDDDGSLSIGKDSQNAIQVLVDISIGKAAASIVSISHIEIVCGSFEQLNVTTKMYHKSIRCDLSLKCYGLSSPEGQLSQSVSSERKVNALEASFVHAPVGEDVDWRLSATIAPCHVTILMESYERFIEFVKRSNAISPTIAMETASALQMKIEQVTRKAQEQLQMVLEEQSRFCLDVDFDAPKVRIPMISRQSLSGSSQFLLDFGHFTLHTREGHDEQKQGLYSRFYISGRDMAAMFVDGDFTGKWMDNGAVEGQMTLVDKKYVDSQLHLLDRCGMSVIIDQIKIPHPRYPSTRISVQVPNLGMHFSPERYGRILKLLNIFYGSAESIDQNSSGQLEAALLPWLPADLATDARILAWKGFSHSLAEWKPCYIVLSGLYLYVLETATSQTYQRCCSLAGRQVFEVSPSSIGGSLFAVAVSARGLDIQKALESLSTLIIEFQDNDEKNTWFKELVQATYRASAPPVVNILGEQTNSSTESCTPRQNGTWLADLVLSGALVETKLSIYGKSDGNCGSSHEVLILEILGCGGKVNLFRSTSNLNVKMKLHSLKIIDELQGQMSTSPQYLAHSVHKEIIDSGVDAEHSNIFLDEDDCFTDALSEFMCTPDQSFPNTWCAPDSFGHYSNGRYAGTYTVEHVKERGSEVFYEAWDSSMSDFVVVTFVSRCPDSPLYDGIDTQMIIRMSALELFCNRPTLVSLIGFGFDLSQVNSAATNANNMDGVVDAERSDEDCHVLVKGLLGFGKGRVIFNLVMDVDSVCVFLNKEDGSQLAMFVQESFVLNLKFHPSSTTIEGTLGNMKLCDMSLGPDHRWGWLCDTQHQGIESLIKFKFQSYSVEDDDYEGYDYSLSGRLSAVRIIFLYRFILEITSYFMGLATPHSEEVIKLVDKVGGIEWLIQKYEIDGASALKLDLSLDTPIIIVPKNSNSEDFMQLDLGQLQVKNYFTWHGCKDEDPSAVHLDILDAEIQGVNMVVGVNGHVGKHMIREGQGLHIQVRRSLRDVFRKVPTLSIEIQVGLLHCVMSDKEYDVIINCLYMNLCESPRLPPCFRKNFAGEKDSMRMLVDKVNLNGQMLLSRTILVIAVEVHYALLELCNGFDEESPLAHVSLEGLWVSYRSTSFLEMDLYVTIPKFSVLDIRPHTMPEMRLMLGSYSDVFKPGCNNSLSSASFTKSSEKMHKYENVVDMDVSNLTMLILDYRWRSSFQSFVIRIQQPRVLVVLDFLLAVVEFFVPSLGAITGRDETSHPSKDPLTSSGDIILSESVYRQHDEVVLLSPRRQLIVDGYHFNEFIYDGCGHTLSLSDEFDLKGQLHSGAIIIVGRGKKLRFKNVKIENGALLRKCTYLCNNSSYSISGDDGVEVCYLDKDSCEIDEEGSNIYQDNFNDPITVNPCSTSVSSQNQNFTFEAQVLSPELTFYDSSKLASDSHLHVEKLLRARMDLRFMYASKKNDTWARALVKDFSIEAGSGLVILEPVDISGGYTSVKDKTSISMMSSDICIHLSLSVALLLLKLQKQAVEALQFGKVNPLVSCTNFKRIWVSRKGEEPGYNLTFWRPQAPSNYAILGDCVTSRPVPPTQVVVAINNAYGRVRKPLGFKLVGSFSDFKELNGGNHSDDNGDCSIWLPIPPLGYIAVGCVAHVGNQPPPNHVVHCLRSDLATSTAYSDCMFYVPPQPRVFSGFSIWLVDNALGSFYAHSSVDCPPMDKSFDLHQILLRNPNWHLSAMKNSSSDYCVSDRQSLLSAKNNNSSSGWDILRSLSRTNYYMTTPHFERIWWDKGSDIRRPISVWRPNPRPGFAALGDCITEGLEPPALGLVFKCDNALISAKPVQFTKVAHAFGKGLDDAFFWYPIPPPGYASLGCVVTRKDEPPRKDSFCCPRIDLINQANVSEEPIARSNSSKGPTCWSIWKVENQAYTFLARSDLKKPSNRLAYNISDCVKPKTRENISAEMKLGCFSLTVLDSSFGTITPAIDITITNINLATHGGVEAMNAVLICSMAASTFNRLLQSWEPLVEPFDGIFKLETFDTCLHPPSKIGMRLCVAATSSVNLNISAANLDMLMETIVSWERQNDLDQKLSRKAEVELSKNQGSSFSALDEDDFQKLVIENKLGCDIYLRKIGEISDEIELVQNDSQTSLLVPPPQFSDRLNVVTKGRETRYYVAIQIFESKGLPIIDDGNKYDYFCALRLLIESKVSDQYKLFPQSARTRCVKPTISTINGIAVGCAKWNEFFIFEVPEKGMANLEVEVTNLSSKAGKGEVIGALSIPLGRSTNTLKRAASIRMLQQAVVSNAQNISSYALRRKGQVTNDDGSKDCGLLVISTTYFEHNIDMNFQRGMQNTIVADRDVGFWVGLGPHGPWESFSSVLPQSVVPKLLDKIPFAFEVMMKNGRKHAILRALTVIKNETNMKIEVSLCPSSMLCSPLLSTGGGKPIFETEEVFENQVYQPISGWAGKSSFHGDPVQWSTRDFSYSSKDFFEPSLPSGWCWSSAWRIDKSQFVDTDGWAYGTDFQSLKWPPSSTKSSSKSALHFVRRRRWIRNRKQVPEQKNDCMGNVVAIVDPAASTVLPWASVARESDLFIQFRPYVENSQDLYVWGEVVALGSSKEQSNQLASINRQSMRQPNYPNSCLKLNNLAKNDILLCCNPCISSKHNTWLSVGTDASVLQTDLNTPIYDWKITINAVLKLENKLPYEAEYAIWEKTIQGNMVKRQHGNVLSNGCTFIFSADIRRPLYLTLFVQGEWILEKDAILIMDLLSLEHASSFWMVQKRSKRRVRVSVEYDMGGSDGAPKSVRFFVPYWIRNDTPTPLSYRIVEVDPLDNLEADSHSISRTVKSAKFAFKHSSKSIDRKFSSSRKSLRILELIDDFHPNCVMLSPQDYMGHAGGSSFSSNNDVLSTARVGISVAVYHSEAYSPGISLIDLERKEGVDVKAFASDGSYYKLSAQLKMSSDRTKVISFLPHTLFINRVGQNLYLSQCDVGLEEHLLPTDPPKLLKWQNTGNELLKLRLDGYHWSTPFSIGSNGMMSIRIKGDNITDQMYLRVEVRSEIKSSRFEVVFRLASFSSPYRIENRSLFLPVRVRQVDSPDGYWYNLPPNSATSFFWEDLGRRHLLEVTVDAKDSIKSHEYNIDEVKDYQLMQTSIGSTRALHLTVLKEGKLQITRISDWMPENENPVIIHGRVPLPAFEPSENDYMHSSSDLNGEFHITFELAEVGLSIIDHTPEEILYLSILSLHFSYSSGLGSGISRLKLRMNGVQVDNQLPFTPMPVIFGPQKAGDQSDCALKFSMTMQANNSLDSCEYPYLGFQVLDNSTFLVNIHEPIIWRFHELFQQVKFGRFFRSADSSVSVDPIIKIGLLNISEVRFKVSMAMSPSQRPRGVLGFWSSLMTALGNTEHMQIRIGQKYREEVCMRQSALISTAISSIQKDLLSHPLQLLSGVDILGNASSALSNMSKGVAALSMDKKFIQSRQKQDSKGVEDFGDVIREGGGALAKGLFRGVTGIVTKPLEGAKSSGVEGFMQGVGKGIIGAAAQPVSGVLDLLSKTTEGANAMRMKIASAITSEEQLLRRRLPRVIGGDNLLRPYDEYKATGQVILQLAESGTFFGQVDLFKVRGKFALSDAYEDHFLLPKGKILLVTHRRVLLLQQPMNIMAHKKFNPARDPCSIMWDVLWEDLVTMELTHGKKDNEGSPPSRLILYMQIKSPDSKENVRIVKCIRGSQQADEIFSSIQEALLSYGPNAAKDHKRRKVSRPYAPSNSSTFPEAFPKEVYGSWSVQDVEESTPVASSFGTMVPQVLPMK</sequence>
<dbReference type="Pfam" id="PF12624">
    <property type="entry name" value="VPS13_N"/>
    <property type="match status" value="1"/>
</dbReference>
<dbReference type="Pfam" id="PF25036">
    <property type="entry name" value="VPS13_VAB"/>
    <property type="match status" value="1"/>
</dbReference>
<evidence type="ECO:0000256" key="3">
    <source>
        <dbReference type="ARBA" id="ARBA00023055"/>
    </source>
</evidence>
<feature type="domain" description="C2" evidence="5">
    <location>
        <begin position="2606"/>
        <end position="2747"/>
    </location>
</feature>
<dbReference type="GO" id="GO:0016020">
    <property type="term" value="C:membrane"/>
    <property type="evidence" value="ECO:0007669"/>
    <property type="project" value="InterPro"/>
</dbReference>
<comment type="caution">
    <text evidence="6">The sequence shown here is derived from an EMBL/GenBank/DDBJ whole genome shotgun (WGS) entry which is preliminary data.</text>
</comment>
<dbReference type="InterPro" id="IPR009291">
    <property type="entry name" value="Vps62"/>
</dbReference>
<dbReference type="Gene3D" id="2.60.40.150">
    <property type="entry name" value="C2 domain"/>
    <property type="match status" value="1"/>
</dbReference>
<dbReference type="PANTHER" id="PTHR45523:SF2">
    <property type="entry name" value="OS02G0470600 PROTEIN"/>
    <property type="match status" value="1"/>
</dbReference>
<name>A0A835RLK3_VANPL</name>
<dbReference type="Pfam" id="PF25037">
    <property type="entry name" value="VPS13_C"/>
    <property type="match status" value="1"/>
</dbReference>
<evidence type="ECO:0000313" key="7">
    <source>
        <dbReference type="Proteomes" id="UP000639772"/>
    </source>
</evidence>
<evidence type="ECO:0000256" key="1">
    <source>
        <dbReference type="ARBA" id="ARBA00006545"/>
    </source>
</evidence>
<gene>
    <name evidence="6" type="ORF">HPP92_007979</name>
</gene>
<evidence type="ECO:0000259" key="5">
    <source>
        <dbReference type="PROSITE" id="PS50004"/>
    </source>
</evidence>
<evidence type="ECO:0000256" key="4">
    <source>
        <dbReference type="SAM" id="MobiDB-lite"/>
    </source>
</evidence>
<evidence type="ECO:0000313" key="6">
    <source>
        <dbReference type="EMBL" id="KAG0491116.1"/>
    </source>
</evidence>
<dbReference type="PROSITE" id="PS50004">
    <property type="entry name" value="C2"/>
    <property type="match status" value="1"/>
</dbReference>
<dbReference type="GO" id="GO:0006869">
    <property type="term" value="P:lipid transport"/>
    <property type="evidence" value="ECO:0007669"/>
    <property type="project" value="UniProtKB-KW"/>
</dbReference>
<dbReference type="InterPro" id="IPR056748">
    <property type="entry name" value="VPS13-like_C"/>
</dbReference>
<protein>
    <recommendedName>
        <fullName evidence="5">C2 domain-containing protein</fullName>
    </recommendedName>
</protein>
<reference evidence="6 7" key="1">
    <citation type="journal article" date="2020" name="Nat. Food">
        <title>A phased Vanilla planifolia genome enables genetic improvement of flavour and production.</title>
        <authorList>
            <person name="Hasing T."/>
            <person name="Tang H."/>
            <person name="Brym M."/>
            <person name="Khazi F."/>
            <person name="Huang T."/>
            <person name="Chambers A.H."/>
        </authorList>
    </citation>
    <scope>NUCLEOTIDE SEQUENCE [LARGE SCALE GENOMIC DNA]</scope>
    <source>
        <tissue evidence="6">Leaf</tissue>
    </source>
</reference>
<dbReference type="PANTHER" id="PTHR45523">
    <property type="entry name" value="TETRATRICOPEPTIDE REPEAT (TPR)-CONTAINING PROTEIN-RELATED"/>
    <property type="match status" value="1"/>
</dbReference>
<dbReference type="EMBL" id="JADCNM010000003">
    <property type="protein sequence ID" value="KAG0491116.1"/>
    <property type="molecule type" value="Genomic_DNA"/>
</dbReference>
<dbReference type="Pfam" id="PF06101">
    <property type="entry name" value="Vps62"/>
    <property type="match status" value="2"/>
</dbReference>